<protein>
    <submittedName>
        <fullName evidence="3">GDSL-type esterase/lipase family protein</fullName>
    </submittedName>
</protein>
<dbReference type="PANTHER" id="PTHR30383">
    <property type="entry name" value="THIOESTERASE 1/PROTEASE 1/LYSOPHOSPHOLIPASE L1"/>
    <property type="match status" value="1"/>
</dbReference>
<evidence type="ECO:0000313" key="3">
    <source>
        <dbReference type="EMBL" id="MFB9836113.1"/>
    </source>
</evidence>
<evidence type="ECO:0000313" key="4">
    <source>
        <dbReference type="Proteomes" id="UP001589627"/>
    </source>
</evidence>
<reference evidence="3 4" key="1">
    <citation type="submission" date="2024-09" db="EMBL/GenBank/DDBJ databases">
        <authorList>
            <person name="Sun Q."/>
            <person name="Mori K."/>
        </authorList>
    </citation>
    <scope>NUCLEOTIDE SEQUENCE [LARGE SCALE GENOMIC DNA]</scope>
    <source>
        <strain evidence="3 4">TBRC 0563</strain>
    </source>
</reference>
<dbReference type="CDD" id="cd01833">
    <property type="entry name" value="XynB_like"/>
    <property type="match status" value="1"/>
</dbReference>
<feature type="chain" id="PRO_5046830249" evidence="1">
    <location>
        <begin position="23"/>
        <end position="374"/>
    </location>
</feature>
<evidence type="ECO:0000256" key="1">
    <source>
        <dbReference type="SAM" id="SignalP"/>
    </source>
</evidence>
<name>A0ABV5YM47_9ACTN</name>
<accession>A0ABV5YM47</accession>
<feature type="domain" description="CBM6" evidence="2">
    <location>
        <begin position="249"/>
        <end position="371"/>
    </location>
</feature>
<gene>
    <name evidence="3" type="ORF">ACFFNX_28430</name>
</gene>
<dbReference type="Gene3D" id="3.40.50.1110">
    <property type="entry name" value="SGNH hydrolase"/>
    <property type="match status" value="1"/>
</dbReference>
<evidence type="ECO:0000259" key="2">
    <source>
        <dbReference type="PROSITE" id="PS51175"/>
    </source>
</evidence>
<dbReference type="Pfam" id="PF13472">
    <property type="entry name" value="Lipase_GDSL_2"/>
    <property type="match status" value="1"/>
</dbReference>
<dbReference type="InterPro" id="IPR051532">
    <property type="entry name" value="Ester_Hydrolysis_Enzymes"/>
</dbReference>
<dbReference type="Gene3D" id="2.60.120.260">
    <property type="entry name" value="Galactose-binding domain-like"/>
    <property type="match status" value="1"/>
</dbReference>
<proteinExistence type="predicted"/>
<keyword evidence="1" id="KW-0732">Signal</keyword>
<dbReference type="Proteomes" id="UP001589627">
    <property type="component" value="Unassembled WGS sequence"/>
</dbReference>
<sequence length="374" mass="40228">MTRLDRTLLAAVASLFCLAACAGVRMTVSGDGPHRDLGAAPPKADPAVFPTRVLPLGDSITDGLQSLGGYRSDLWQYMKADGMKVDFVGSRSSGPPQLGDRDNEGHPGWRIHQLTAHTRDWLLEYRPDVVLLQIGTNDVIQHRDLRAAPARLAALIDLITTTMPSAQVYVATLTPLAAKANETRVRAFNAAIPGIVAARASAGRHVHLVDMHAALGRHDLFADGIHPTNGGYAKMAARWYSAITGDPMTRWEAESPSYATVSDGERLETANASGDGKVGYLAAAGSFLQFTLEMPRAGRYRLYVRAGNGTGGPCEQRLTVNGRADGLLRYPAYGWDRWTITAADVALNAGRDTLRLTRATCSAEIDAITLAPKR</sequence>
<organism evidence="3 4">
    <name type="scientific">Actinoallomurus acaciae</name>
    <dbReference type="NCBI Taxonomy" id="502577"/>
    <lineage>
        <taxon>Bacteria</taxon>
        <taxon>Bacillati</taxon>
        <taxon>Actinomycetota</taxon>
        <taxon>Actinomycetes</taxon>
        <taxon>Streptosporangiales</taxon>
        <taxon>Thermomonosporaceae</taxon>
        <taxon>Actinoallomurus</taxon>
    </lineage>
</organism>
<dbReference type="PANTHER" id="PTHR30383:SF5">
    <property type="entry name" value="SGNH HYDROLASE-TYPE ESTERASE DOMAIN-CONTAINING PROTEIN"/>
    <property type="match status" value="1"/>
</dbReference>
<dbReference type="InterPro" id="IPR008979">
    <property type="entry name" value="Galactose-bd-like_sf"/>
</dbReference>
<dbReference type="SUPFAM" id="SSF49785">
    <property type="entry name" value="Galactose-binding domain-like"/>
    <property type="match status" value="1"/>
</dbReference>
<dbReference type="RefSeq" id="WP_378208679.1">
    <property type="nucleotide sequence ID" value="NZ_JBHLZP010000252.1"/>
</dbReference>
<dbReference type="InterPro" id="IPR013830">
    <property type="entry name" value="SGNH_hydro"/>
</dbReference>
<dbReference type="SUPFAM" id="SSF52266">
    <property type="entry name" value="SGNH hydrolase"/>
    <property type="match status" value="1"/>
</dbReference>
<dbReference type="InterPro" id="IPR005084">
    <property type="entry name" value="CBM6"/>
</dbReference>
<feature type="signal peptide" evidence="1">
    <location>
        <begin position="1"/>
        <end position="22"/>
    </location>
</feature>
<keyword evidence="4" id="KW-1185">Reference proteome</keyword>
<dbReference type="EMBL" id="JBHLZP010000252">
    <property type="protein sequence ID" value="MFB9836113.1"/>
    <property type="molecule type" value="Genomic_DNA"/>
</dbReference>
<comment type="caution">
    <text evidence="3">The sequence shown here is derived from an EMBL/GenBank/DDBJ whole genome shotgun (WGS) entry which is preliminary data.</text>
</comment>
<dbReference type="PROSITE" id="PS51175">
    <property type="entry name" value="CBM6"/>
    <property type="match status" value="1"/>
</dbReference>
<dbReference type="InterPro" id="IPR036514">
    <property type="entry name" value="SGNH_hydro_sf"/>
</dbReference>